<gene>
    <name evidence="2" type="ORF">FQP86_16005</name>
</gene>
<feature type="transmembrane region" description="Helical" evidence="1">
    <location>
        <begin position="25"/>
        <end position="47"/>
    </location>
</feature>
<keyword evidence="3" id="KW-1185">Reference proteome</keyword>
<protein>
    <recommendedName>
        <fullName evidence="4">Prepilin-type N-terminal cleavage/methylation domain-containing protein</fullName>
    </recommendedName>
</protein>
<dbReference type="AlphaFoldDB" id="A0A558HEY0"/>
<dbReference type="Proteomes" id="UP000319941">
    <property type="component" value="Unassembled WGS sequence"/>
</dbReference>
<reference evidence="2 3" key="1">
    <citation type="submission" date="2019-07" db="EMBL/GenBank/DDBJ databases">
        <title>Diversity of Bacteria from Kongsfjorden, Arctic.</title>
        <authorList>
            <person name="Yu Y."/>
        </authorList>
    </citation>
    <scope>NUCLEOTIDE SEQUENCE [LARGE SCALE GENOMIC DNA]</scope>
    <source>
        <strain evidence="2 3">SM1923</strain>
    </source>
</reference>
<evidence type="ECO:0000313" key="3">
    <source>
        <dbReference type="Proteomes" id="UP000319941"/>
    </source>
</evidence>
<keyword evidence="1" id="KW-1133">Transmembrane helix</keyword>
<name>A0A558HEY0_9GAMM</name>
<sequence>MKPLLTFCCRQHRQQSFHRQQGMGLVELMLGLVLGLFITGMALQYFLTTRTTATTQEALSYLQESARHVSHRLQPVMRNIGFSGCTPLGSVSDNTGTHAQPLEVTAVTDDGLSYDRLAMQIPALALASDGQRGWQLSSSAAQGDRVLNVKNYSGEQLASGSYVMVSDCESGDIDTISASDDGKLSLANGLQHGYGGNQQTRPFVYPFERWYLVMLAPSDDKAQRLCLSSDNASGNGPAAGCTEELASYVNDMELKFDITAGSGYAVDQTAAEVGSRWSQVRRIHLDLTLSTPPSLQVEGEAGGAMQRIFSMTFSPRNLGL</sequence>
<comment type="caution">
    <text evidence="2">The sequence shown here is derived from an EMBL/GenBank/DDBJ whole genome shotgun (WGS) entry which is preliminary data.</text>
</comment>
<keyword evidence="1" id="KW-0812">Transmembrane</keyword>
<organism evidence="2 3">
    <name type="scientific">Cobetia crustatorum</name>
    <dbReference type="NCBI Taxonomy" id="553385"/>
    <lineage>
        <taxon>Bacteria</taxon>
        <taxon>Pseudomonadati</taxon>
        <taxon>Pseudomonadota</taxon>
        <taxon>Gammaproteobacteria</taxon>
        <taxon>Oceanospirillales</taxon>
        <taxon>Halomonadaceae</taxon>
        <taxon>Cobetia</taxon>
    </lineage>
</organism>
<evidence type="ECO:0000313" key="2">
    <source>
        <dbReference type="EMBL" id="TVU67640.1"/>
    </source>
</evidence>
<dbReference type="RefSeq" id="WP_144728036.1">
    <property type="nucleotide sequence ID" value="NZ_CAWOWR010000033.1"/>
</dbReference>
<dbReference type="OrthoDB" id="6183956at2"/>
<evidence type="ECO:0008006" key="4">
    <source>
        <dbReference type="Google" id="ProtNLM"/>
    </source>
</evidence>
<keyword evidence="1" id="KW-0472">Membrane</keyword>
<dbReference type="EMBL" id="VNFH01000013">
    <property type="protein sequence ID" value="TVU67640.1"/>
    <property type="molecule type" value="Genomic_DNA"/>
</dbReference>
<evidence type="ECO:0000256" key="1">
    <source>
        <dbReference type="SAM" id="Phobius"/>
    </source>
</evidence>
<dbReference type="STRING" id="553385.GCA_000591415_01366"/>
<accession>A0A558HEY0</accession>
<proteinExistence type="predicted"/>